<dbReference type="Pfam" id="PF12801">
    <property type="entry name" value="Fer4_5"/>
    <property type="match status" value="1"/>
</dbReference>
<keyword evidence="7" id="KW-0812">Transmembrane</keyword>
<evidence type="ECO:0000313" key="10">
    <source>
        <dbReference type="Proteomes" id="UP000830055"/>
    </source>
</evidence>
<feature type="transmembrane region" description="Helical" evidence="7">
    <location>
        <begin position="147"/>
        <end position="164"/>
    </location>
</feature>
<evidence type="ECO:0000256" key="7">
    <source>
        <dbReference type="SAM" id="Phobius"/>
    </source>
</evidence>
<feature type="transmembrane region" description="Helical" evidence="7">
    <location>
        <begin position="228"/>
        <end position="253"/>
    </location>
</feature>
<dbReference type="InterPro" id="IPR051684">
    <property type="entry name" value="Electron_Trans/Redox"/>
</dbReference>
<keyword evidence="5" id="KW-0408">Iron</keyword>
<keyword evidence="10" id="KW-1185">Reference proteome</keyword>
<evidence type="ECO:0000256" key="5">
    <source>
        <dbReference type="ARBA" id="ARBA00023004"/>
    </source>
</evidence>
<evidence type="ECO:0000259" key="8">
    <source>
        <dbReference type="PROSITE" id="PS51379"/>
    </source>
</evidence>
<keyword evidence="3" id="KW-0479">Metal-binding</keyword>
<feature type="domain" description="4Fe-4S ferredoxin-type" evidence="8">
    <location>
        <begin position="347"/>
        <end position="375"/>
    </location>
</feature>
<accession>A0ABM7W590</accession>
<dbReference type="PANTHER" id="PTHR30176:SF3">
    <property type="entry name" value="FERREDOXIN-TYPE PROTEIN NAPH"/>
    <property type="match status" value="1"/>
</dbReference>
<keyword evidence="1" id="KW-0813">Transport</keyword>
<reference evidence="9 10" key="1">
    <citation type="submission" date="2022-01" db="EMBL/GenBank/DDBJ databases">
        <title>Desulfofustis limnae sp. nov., a novel mesophilic sulfate-reducing bacterium isolated from marsh soil.</title>
        <authorList>
            <person name="Watanabe M."/>
            <person name="Takahashi A."/>
            <person name="Kojima H."/>
            <person name="Fukui M."/>
        </authorList>
    </citation>
    <scope>NUCLEOTIDE SEQUENCE [LARGE SCALE GENOMIC DNA]</scope>
    <source>
        <strain evidence="9 10">PPLL</strain>
    </source>
</reference>
<evidence type="ECO:0000256" key="2">
    <source>
        <dbReference type="ARBA" id="ARBA00022485"/>
    </source>
</evidence>
<evidence type="ECO:0000256" key="3">
    <source>
        <dbReference type="ARBA" id="ARBA00022723"/>
    </source>
</evidence>
<organism evidence="9 10">
    <name type="scientific">Desulfofustis limnaeus</name>
    <dbReference type="NCBI Taxonomy" id="2740163"/>
    <lineage>
        <taxon>Bacteria</taxon>
        <taxon>Pseudomonadati</taxon>
        <taxon>Thermodesulfobacteriota</taxon>
        <taxon>Desulfobulbia</taxon>
        <taxon>Desulfobulbales</taxon>
        <taxon>Desulfocapsaceae</taxon>
        <taxon>Desulfofustis</taxon>
    </lineage>
</organism>
<dbReference type="EMBL" id="AP025516">
    <property type="protein sequence ID" value="BDD86020.1"/>
    <property type="molecule type" value="Genomic_DNA"/>
</dbReference>
<feature type="transmembrane region" description="Helical" evidence="7">
    <location>
        <begin position="179"/>
        <end position="197"/>
    </location>
</feature>
<evidence type="ECO:0000256" key="6">
    <source>
        <dbReference type="ARBA" id="ARBA00023014"/>
    </source>
</evidence>
<feature type="transmembrane region" description="Helical" evidence="7">
    <location>
        <begin position="297"/>
        <end position="316"/>
    </location>
</feature>
<name>A0ABM7W590_9BACT</name>
<gene>
    <name evidence="9" type="ORF">DPPLL_03850</name>
</gene>
<keyword evidence="7" id="KW-0472">Membrane</keyword>
<protein>
    <submittedName>
        <fullName evidence="9">(4Fe-4S)-binding protein</fullName>
    </submittedName>
</protein>
<dbReference type="Gene3D" id="3.30.70.20">
    <property type="match status" value="1"/>
</dbReference>
<evidence type="ECO:0000313" key="9">
    <source>
        <dbReference type="EMBL" id="BDD86020.1"/>
    </source>
</evidence>
<dbReference type="SUPFAM" id="SSF54862">
    <property type="entry name" value="4Fe-4S ferredoxins"/>
    <property type="match status" value="1"/>
</dbReference>
<keyword evidence="4" id="KW-0249">Electron transport</keyword>
<dbReference type="RefSeq" id="WP_284153123.1">
    <property type="nucleotide sequence ID" value="NZ_AP025516.1"/>
</dbReference>
<feature type="transmembrane region" description="Helical" evidence="7">
    <location>
        <begin position="118"/>
        <end position="140"/>
    </location>
</feature>
<dbReference type="PROSITE" id="PS51379">
    <property type="entry name" value="4FE4S_FER_2"/>
    <property type="match status" value="1"/>
</dbReference>
<evidence type="ECO:0000256" key="4">
    <source>
        <dbReference type="ARBA" id="ARBA00022982"/>
    </source>
</evidence>
<feature type="transmembrane region" description="Helical" evidence="7">
    <location>
        <begin position="413"/>
        <end position="430"/>
    </location>
</feature>
<dbReference type="InterPro" id="IPR017896">
    <property type="entry name" value="4Fe4S_Fe-S-bd"/>
</dbReference>
<feature type="transmembrane region" description="Helical" evidence="7">
    <location>
        <begin position="82"/>
        <end position="106"/>
    </location>
</feature>
<sequence length="432" mass="46621">MSKLARFLVMSLALLTIAAHNLRHGDTGAMLFWLLGAGLMMSRCSWKWWALAGLFGFGAALWASVTLDLVQQRMMLHQPWLRLAAILGTVTLLCLIAASSTLWQAWHQRTLETTAPGIAYLLTVAGLALAKTISPVDVLLADRFLPGSGWVVIFGLGLYAAWITGKMLDARATARWRRLIWSLFSVVFFSQLVLGLAGLEKLLMTGSLHLPVPALIAAGPLFRGDGLFMVVLFATAVALAGPAWCSHLCYVGAWDNLAATVHKQSTPLPGWTKVMRWLLCLAVLGLALILGRSGFPASQAVLLAAAFGLVGVGLMLSWSRRSGTMTHCLTYCPMGLLANLFGRVNPWRITVGPGCTGCGKCTSICRYDALRPVDLQKQRAGFTCSLCGDCIGSCPHGRLQYHFPRLSSGTARAVFLTVVISLHALFLGVARL</sequence>
<evidence type="ECO:0000256" key="1">
    <source>
        <dbReference type="ARBA" id="ARBA00022448"/>
    </source>
</evidence>
<feature type="transmembrane region" description="Helical" evidence="7">
    <location>
        <begin position="274"/>
        <end position="291"/>
    </location>
</feature>
<keyword evidence="2" id="KW-0004">4Fe-4S</keyword>
<feature type="transmembrane region" description="Helical" evidence="7">
    <location>
        <begin position="49"/>
        <end position="70"/>
    </location>
</feature>
<keyword evidence="6" id="KW-0411">Iron-sulfur</keyword>
<proteinExistence type="predicted"/>
<dbReference type="Proteomes" id="UP000830055">
    <property type="component" value="Chromosome"/>
</dbReference>
<dbReference type="PANTHER" id="PTHR30176">
    <property type="entry name" value="FERREDOXIN-TYPE PROTEIN NAPH"/>
    <property type="match status" value="1"/>
</dbReference>
<keyword evidence="7" id="KW-1133">Transmembrane helix</keyword>